<keyword evidence="1" id="KW-0812">Transmembrane</keyword>
<protein>
    <submittedName>
        <fullName evidence="2">Uncharacterized protein</fullName>
    </submittedName>
</protein>
<keyword evidence="1" id="KW-1133">Transmembrane helix</keyword>
<gene>
    <name evidence="2" type="primary">Necator_chrV.g18580</name>
    <name evidence="2" type="ORF">RB195_013789</name>
</gene>
<evidence type="ECO:0000256" key="1">
    <source>
        <dbReference type="SAM" id="Phobius"/>
    </source>
</evidence>
<reference evidence="2 3" key="1">
    <citation type="submission" date="2023-08" db="EMBL/GenBank/DDBJ databases">
        <title>A Necator americanus chromosomal reference genome.</title>
        <authorList>
            <person name="Ilik V."/>
            <person name="Petrzelkova K.J."/>
            <person name="Pardy F."/>
            <person name="Fuh T."/>
            <person name="Niatou-Singa F.S."/>
            <person name="Gouil Q."/>
            <person name="Baker L."/>
            <person name="Ritchie M.E."/>
            <person name="Jex A.R."/>
            <person name="Gazzola D."/>
            <person name="Li H."/>
            <person name="Toshio Fujiwara R."/>
            <person name="Zhan B."/>
            <person name="Aroian R.V."/>
            <person name="Pafco B."/>
            <person name="Schwarz E.M."/>
        </authorList>
    </citation>
    <scope>NUCLEOTIDE SEQUENCE [LARGE SCALE GENOMIC DNA]</scope>
    <source>
        <strain evidence="2 3">Aroian</strain>
        <tissue evidence="2">Whole animal</tissue>
    </source>
</reference>
<keyword evidence="3" id="KW-1185">Reference proteome</keyword>
<dbReference type="EMBL" id="JAVFWL010000005">
    <property type="protein sequence ID" value="KAK6755030.1"/>
    <property type="molecule type" value="Genomic_DNA"/>
</dbReference>
<comment type="caution">
    <text evidence="2">The sequence shown here is derived from an EMBL/GenBank/DDBJ whole genome shotgun (WGS) entry which is preliminary data.</text>
</comment>
<organism evidence="2 3">
    <name type="scientific">Necator americanus</name>
    <name type="common">Human hookworm</name>
    <dbReference type="NCBI Taxonomy" id="51031"/>
    <lineage>
        <taxon>Eukaryota</taxon>
        <taxon>Metazoa</taxon>
        <taxon>Ecdysozoa</taxon>
        <taxon>Nematoda</taxon>
        <taxon>Chromadorea</taxon>
        <taxon>Rhabditida</taxon>
        <taxon>Rhabditina</taxon>
        <taxon>Rhabditomorpha</taxon>
        <taxon>Strongyloidea</taxon>
        <taxon>Ancylostomatidae</taxon>
        <taxon>Bunostominae</taxon>
        <taxon>Necator</taxon>
    </lineage>
</organism>
<proteinExistence type="predicted"/>
<evidence type="ECO:0000313" key="2">
    <source>
        <dbReference type="EMBL" id="KAK6755030.1"/>
    </source>
</evidence>
<dbReference type="Proteomes" id="UP001303046">
    <property type="component" value="Unassembled WGS sequence"/>
</dbReference>
<evidence type="ECO:0000313" key="3">
    <source>
        <dbReference type="Proteomes" id="UP001303046"/>
    </source>
</evidence>
<sequence>MPFEFLLSNHNITRDDVMRFSAKDAIRNGYWSHEELQLIVLGSLLLFIIFTFVMVATMDCVKQHCCKCLWRQRVGDKWKGLLSRISKNSNHIDAVVPIDRIC</sequence>
<name>A0ABR1DX69_NECAM</name>
<accession>A0ABR1DX69</accession>
<feature type="transmembrane region" description="Helical" evidence="1">
    <location>
        <begin position="38"/>
        <end position="61"/>
    </location>
</feature>
<keyword evidence="1" id="KW-0472">Membrane</keyword>